<comment type="similarity">
    <text evidence="1">Belongs to the LysR transcriptional regulatory family.</text>
</comment>
<keyword evidence="7" id="KW-1185">Reference proteome</keyword>
<dbReference type="InterPro" id="IPR005119">
    <property type="entry name" value="LysR_subst-bd"/>
</dbReference>
<dbReference type="GO" id="GO:0043565">
    <property type="term" value="F:sequence-specific DNA binding"/>
    <property type="evidence" value="ECO:0007669"/>
    <property type="project" value="TreeGrafter"/>
</dbReference>
<dbReference type="Proteomes" id="UP000028926">
    <property type="component" value="Chromosome"/>
</dbReference>
<organism evidence="6 7">
    <name type="scientific">Candidatus Odyssella acanthamoebae</name>
    <dbReference type="NCBI Taxonomy" id="91604"/>
    <lineage>
        <taxon>Bacteria</taxon>
        <taxon>Pseudomonadati</taxon>
        <taxon>Pseudomonadota</taxon>
        <taxon>Alphaproteobacteria</taxon>
        <taxon>Holosporales</taxon>
        <taxon>Candidatus Paracaedibacteraceae</taxon>
        <taxon>Candidatus Odyssella</taxon>
    </lineage>
</organism>
<dbReference type="HOGENOM" id="CLU_039613_16_2_5"/>
<evidence type="ECO:0000313" key="6">
    <source>
        <dbReference type="EMBL" id="AIK96420.1"/>
    </source>
</evidence>
<dbReference type="InterPro" id="IPR000847">
    <property type="entry name" value="LysR_HTH_N"/>
</dbReference>
<dbReference type="PRINTS" id="PR00039">
    <property type="entry name" value="HTHLYSR"/>
</dbReference>
<dbReference type="PANTHER" id="PTHR30537:SF20">
    <property type="entry name" value="TRANSCRIPTIONAL REGULATORY PROTEIN"/>
    <property type="match status" value="1"/>
</dbReference>
<dbReference type="Pfam" id="PF03466">
    <property type="entry name" value="LysR_substrate"/>
    <property type="match status" value="1"/>
</dbReference>
<dbReference type="KEGG" id="paca:ID47_06220"/>
<gene>
    <name evidence="6" type="ORF">ID47_06220</name>
</gene>
<accession>A0A077B0H8</accession>
<dbReference type="PANTHER" id="PTHR30537">
    <property type="entry name" value="HTH-TYPE TRANSCRIPTIONAL REGULATOR"/>
    <property type="match status" value="1"/>
</dbReference>
<dbReference type="PROSITE" id="PS50931">
    <property type="entry name" value="HTH_LYSR"/>
    <property type="match status" value="1"/>
</dbReference>
<protein>
    <recommendedName>
        <fullName evidence="5">HTH lysR-type domain-containing protein</fullName>
    </recommendedName>
</protein>
<dbReference type="eggNOG" id="COG0583">
    <property type="taxonomic scope" value="Bacteria"/>
</dbReference>
<proteinExistence type="inferred from homology"/>
<evidence type="ECO:0000259" key="5">
    <source>
        <dbReference type="PROSITE" id="PS50931"/>
    </source>
</evidence>
<sequence>MVAREGNMTRAAEKLNVSQPSLSQLINDLEYNLKAKLFDRIPRGMRLTPQGEKLYTHAKEIIEKHEVFEKIFHEVEDELQGDLKIIIMPYIGTDWLIPNIRNFLNKYPQISLQIILSDNEIQDIGEHDIAICPLIPHQPQLIQEPLFTVSIRLFASESYLKKFGIPQKPEELSNHRLIVYRENYHNPYENWLLNIGNDITNKPRKAYIQIYSLHGMINCALNGLGIIEAPDLTNILNLGLKEVLPNMPRPQVPLYFIYDKSRKNSKKIIHLYNYLLKIGK</sequence>
<evidence type="ECO:0000256" key="4">
    <source>
        <dbReference type="ARBA" id="ARBA00023163"/>
    </source>
</evidence>
<keyword evidence="3" id="KW-0238">DNA-binding</keyword>
<dbReference type="Pfam" id="PF00126">
    <property type="entry name" value="HTH_1"/>
    <property type="match status" value="1"/>
</dbReference>
<evidence type="ECO:0000256" key="2">
    <source>
        <dbReference type="ARBA" id="ARBA00023015"/>
    </source>
</evidence>
<dbReference type="Gene3D" id="3.40.190.290">
    <property type="match status" value="1"/>
</dbReference>
<dbReference type="GO" id="GO:0006351">
    <property type="term" value="P:DNA-templated transcription"/>
    <property type="evidence" value="ECO:0007669"/>
    <property type="project" value="TreeGrafter"/>
</dbReference>
<keyword evidence="4" id="KW-0804">Transcription</keyword>
<dbReference type="InterPro" id="IPR036390">
    <property type="entry name" value="WH_DNA-bd_sf"/>
</dbReference>
<feature type="domain" description="HTH lysR-type" evidence="5">
    <location>
        <begin position="1"/>
        <end position="48"/>
    </location>
</feature>
<keyword evidence="2" id="KW-0805">Transcription regulation</keyword>
<dbReference type="SUPFAM" id="SSF46785">
    <property type="entry name" value="Winged helix' DNA-binding domain"/>
    <property type="match status" value="1"/>
</dbReference>
<name>A0A077B0H8_9PROT</name>
<reference evidence="6 7" key="1">
    <citation type="submission" date="2014-07" db="EMBL/GenBank/DDBJ databases">
        <title>Comparative genomic insights into amoeba endosymbionts belonging to the families of Holosporaceae and Candidatus Midichloriaceae within Rickettsiales.</title>
        <authorList>
            <person name="Wang Z."/>
            <person name="Wu M."/>
        </authorList>
    </citation>
    <scope>NUCLEOTIDE SEQUENCE [LARGE SCALE GENOMIC DNA]</scope>
    <source>
        <strain evidence="6">PRA3</strain>
    </source>
</reference>
<dbReference type="AlphaFoldDB" id="A0A077B0H8"/>
<dbReference type="InterPro" id="IPR058163">
    <property type="entry name" value="LysR-type_TF_proteobact-type"/>
</dbReference>
<evidence type="ECO:0000256" key="1">
    <source>
        <dbReference type="ARBA" id="ARBA00009437"/>
    </source>
</evidence>
<dbReference type="InterPro" id="IPR036388">
    <property type="entry name" value="WH-like_DNA-bd_sf"/>
</dbReference>
<dbReference type="EMBL" id="CP008941">
    <property type="protein sequence ID" value="AIK96420.1"/>
    <property type="molecule type" value="Genomic_DNA"/>
</dbReference>
<evidence type="ECO:0000256" key="3">
    <source>
        <dbReference type="ARBA" id="ARBA00023125"/>
    </source>
</evidence>
<dbReference type="SUPFAM" id="SSF53850">
    <property type="entry name" value="Periplasmic binding protein-like II"/>
    <property type="match status" value="1"/>
</dbReference>
<dbReference type="GO" id="GO:0003700">
    <property type="term" value="F:DNA-binding transcription factor activity"/>
    <property type="evidence" value="ECO:0007669"/>
    <property type="project" value="InterPro"/>
</dbReference>
<dbReference type="FunFam" id="1.10.10.10:FF:000001">
    <property type="entry name" value="LysR family transcriptional regulator"/>
    <property type="match status" value="1"/>
</dbReference>
<evidence type="ECO:0000313" key="7">
    <source>
        <dbReference type="Proteomes" id="UP000028926"/>
    </source>
</evidence>
<dbReference type="Gene3D" id="1.10.10.10">
    <property type="entry name" value="Winged helix-like DNA-binding domain superfamily/Winged helix DNA-binding domain"/>
    <property type="match status" value="1"/>
</dbReference>